<gene>
    <name evidence="3" type="primary">LOC118429540</name>
</gene>
<feature type="compositionally biased region" description="Polar residues" evidence="1">
    <location>
        <begin position="951"/>
        <end position="961"/>
    </location>
</feature>
<feature type="compositionally biased region" description="Basic and acidic residues" evidence="1">
    <location>
        <begin position="255"/>
        <end position="272"/>
    </location>
</feature>
<accession>A0A9J7M7B9</accession>
<name>A0A9J7M7B9_BRAFL</name>
<feature type="compositionally biased region" description="Basic and acidic residues" evidence="1">
    <location>
        <begin position="279"/>
        <end position="296"/>
    </location>
</feature>
<feature type="compositionally biased region" description="Basic and acidic residues" evidence="1">
    <location>
        <begin position="303"/>
        <end position="320"/>
    </location>
</feature>
<feature type="compositionally biased region" description="Basic and acidic residues" evidence="1">
    <location>
        <begin position="375"/>
        <end position="392"/>
    </location>
</feature>
<feature type="region of interest" description="Disordered" evidence="1">
    <location>
        <begin position="1"/>
        <end position="81"/>
    </location>
</feature>
<evidence type="ECO:0000313" key="3">
    <source>
        <dbReference type="RefSeq" id="XP_035695953.1"/>
    </source>
</evidence>
<feature type="compositionally biased region" description="Basic and acidic residues" evidence="1">
    <location>
        <begin position="327"/>
        <end position="344"/>
    </location>
</feature>
<dbReference type="AlphaFoldDB" id="A0A9J7M7B9"/>
<dbReference type="Proteomes" id="UP000001554">
    <property type="component" value="Chromosome 13"/>
</dbReference>
<keyword evidence="2" id="KW-1185">Reference proteome</keyword>
<dbReference type="KEGG" id="bfo:118429540"/>
<feature type="compositionally biased region" description="Basic and acidic residues" evidence="1">
    <location>
        <begin position="231"/>
        <end position="248"/>
    </location>
</feature>
<feature type="region of interest" description="Disordered" evidence="1">
    <location>
        <begin position="113"/>
        <end position="474"/>
    </location>
</feature>
<feature type="compositionally biased region" description="Basic and acidic residues" evidence="1">
    <location>
        <begin position="183"/>
        <end position="200"/>
    </location>
</feature>
<evidence type="ECO:0000256" key="1">
    <source>
        <dbReference type="SAM" id="MobiDB-lite"/>
    </source>
</evidence>
<feature type="compositionally biased region" description="Pro residues" evidence="1">
    <location>
        <begin position="41"/>
        <end position="55"/>
    </location>
</feature>
<dbReference type="GeneID" id="118429540"/>
<feature type="compositionally biased region" description="Basic and acidic residues" evidence="1">
    <location>
        <begin position="146"/>
        <end position="176"/>
    </location>
</feature>
<feature type="region of interest" description="Disordered" evidence="1">
    <location>
        <begin position="940"/>
        <end position="966"/>
    </location>
</feature>
<dbReference type="RefSeq" id="XP_035695953.1">
    <property type="nucleotide sequence ID" value="XM_035840060.1"/>
</dbReference>
<feature type="region of interest" description="Disordered" evidence="1">
    <location>
        <begin position="521"/>
        <end position="540"/>
    </location>
</feature>
<reference evidence="2" key="1">
    <citation type="journal article" date="2020" name="Nat. Ecol. Evol.">
        <title>Deeply conserved synteny resolves early events in vertebrate evolution.</title>
        <authorList>
            <person name="Simakov O."/>
            <person name="Marletaz F."/>
            <person name="Yue J.X."/>
            <person name="O'Connell B."/>
            <person name="Jenkins J."/>
            <person name="Brandt A."/>
            <person name="Calef R."/>
            <person name="Tung C.H."/>
            <person name="Huang T.K."/>
            <person name="Schmutz J."/>
            <person name="Satoh N."/>
            <person name="Yu J.K."/>
            <person name="Putnam N.H."/>
            <person name="Green R.E."/>
            <person name="Rokhsar D.S."/>
        </authorList>
    </citation>
    <scope>NUCLEOTIDE SEQUENCE [LARGE SCALE GENOMIC DNA]</scope>
    <source>
        <strain evidence="2">S238N-H82</strain>
    </source>
</reference>
<feature type="compositionally biased region" description="Basic and acidic residues" evidence="1">
    <location>
        <begin position="1"/>
        <end position="11"/>
    </location>
</feature>
<feature type="compositionally biased region" description="Basic and acidic residues" evidence="1">
    <location>
        <begin position="940"/>
        <end position="950"/>
    </location>
</feature>
<feature type="compositionally biased region" description="Basic and acidic residues" evidence="1">
    <location>
        <begin position="207"/>
        <end position="224"/>
    </location>
</feature>
<reference evidence="3" key="2">
    <citation type="submission" date="2025-08" db="UniProtKB">
        <authorList>
            <consortium name="RefSeq"/>
        </authorList>
    </citation>
    <scope>IDENTIFICATION</scope>
    <source>
        <strain evidence="3">S238N-H82</strain>
        <tissue evidence="3">Testes</tissue>
    </source>
</reference>
<sequence>MYMNNVKKESPALHQQKYSIRGRRHVPTPEAVPPSSLLDAPPLPPVLLPSPPKQPLPESRYRRPKHLVTNLNKRQPAPKRGFTAVNRYAKVPTHPDENAMVVEEYRKRLADIKQKQNMMGERRTGPMRPSRQTKNPAPVSMMVGSRENEKNMTEREPYKRRMESKNGDKESEKKVQESLQVAKSEEPYKREKMSIKKKVQESLQVAKTEEPYKREKTSIQKKVQESLQVAKTEEPYKREKTSIKKKVQESLQVAKTEEPYKREKTSIKKKVQESLQVAKTEEPYKREKTSIQKKVQESLQVAKTEEPYKREKTSIKKKVQESLQVAKTEEPYKREKTSIKKKVQESLQVAKTEEPYKREKTSIQKKVQESLQVAKTEEPYKREKTSIKKKVQESLQVAKTEEPYKREKTSIQKKVQESLQVEKTEKEPYNRMEESKDIDKESNSKKKVEELSQVEKTKARKVRKAKSVPTSWHEERCQSTPLEYDNWMDQIVAENHSSPPAGALTSTMIREVETSLKAINEKKKRKTSPHDIANVGQGNTCMSEVDTPDLKEDIQAQSCNRASSHHLYLNWEDPTPTMDSCTCPNCREDPTPTMDSCTCPNCREDPTPTMDSCTCPNCREDPTPTMDRCTCPNCREDPTPTMDRCTCPNCREDPTPTMDSCTCPNCREDPTPTMDSCTCPNCREDPTPTMDSCTCPNCREDPTPTMDSCTCPNCREDPTPTKDSCTCPNCREDPTPTMDSCTCPNCREDPTPTMDSCTCPNCREDPTPTMDSCTCPNCREDPTPTMDSCTCPNCSMPAQSGYWSREFLSNTPTIERGQDSDMEEESQAQSLYSTSSQSINLSSWDSTSTMDFEKVVGVRFFDSEQAKRQGWFRTTGHLSREDSTTLMEKDWKLHIRRDMLVYEEILTETPVQGETTNKRHQPRKVYIKREMLEEMLEEIKTDTSRDDGSPHSKTPVQGETTNNRHQDWRDELEEVLEKMYTADSNWETPGVSLPSIGDGKGVLSTAVQTNHSEEEIGTTLPQLKFGTKQVGKTTSETVAFKQPGDKSKVRSTKRRQKTDRNALKDKKSQKRRRDLPDLSLPGNYRSHCQLL</sequence>
<organism evidence="2 3">
    <name type="scientific">Branchiostoma floridae</name>
    <name type="common">Florida lancelet</name>
    <name type="synonym">Amphioxus</name>
    <dbReference type="NCBI Taxonomy" id="7739"/>
    <lineage>
        <taxon>Eukaryota</taxon>
        <taxon>Metazoa</taxon>
        <taxon>Chordata</taxon>
        <taxon>Cephalochordata</taxon>
        <taxon>Leptocardii</taxon>
        <taxon>Amphioxiformes</taxon>
        <taxon>Branchiostomatidae</taxon>
        <taxon>Branchiostoma</taxon>
    </lineage>
</organism>
<feature type="compositionally biased region" description="Basic and acidic residues" evidence="1">
    <location>
        <begin position="399"/>
        <end position="457"/>
    </location>
</feature>
<protein>
    <submittedName>
        <fullName evidence="3">Proteoglycan 4-like</fullName>
    </submittedName>
</protein>
<feature type="compositionally biased region" description="Basic and acidic residues" evidence="1">
    <location>
        <begin position="113"/>
        <end position="124"/>
    </location>
</feature>
<proteinExistence type="predicted"/>
<feature type="region of interest" description="Disordered" evidence="1">
    <location>
        <begin position="1028"/>
        <end position="1082"/>
    </location>
</feature>
<feature type="compositionally biased region" description="Basic and acidic residues" evidence="1">
    <location>
        <begin position="351"/>
        <end position="368"/>
    </location>
</feature>
<feature type="region of interest" description="Disordered" evidence="1">
    <location>
        <begin position="813"/>
        <end position="834"/>
    </location>
</feature>
<evidence type="ECO:0000313" key="2">
    <source>
        <dbReference type="Proteomes" id="UP000001554"/>
    </source>
</evidence>